<dbReference type="Gene3D" id="3.40.190.10">
    <property type="entry name" value="Periplasmic binding protein-like II"/>
    <property type="match status" value="1"/>
</dbReference>
<name>A0A1H9DEY8_9BACI</name>
<dbReference type="InterPro" id="IPR030678">
    <property type="entry name" value="Peptide/Ni-bd"/>
</dbReference>
<dbReference type="PROSITE" id="PS51257">
    <property type="entry name" value="PROKAR_LIPOPROTEIN"/>
    <property type="match status" value="1"/>
</dbReference>
<feature type="domain" description="Solute-binding protein family 5" evidence="6">
    <location>
        <begin position="126"/>
        <end position="515"/>
    </location>
</feature>
<evidence type="ECO:0000256" key="4">
    <source>
        <dbReference type="SAM" id="MobiDB-lite"/>
    </source>
</evidence>
<dbReference type="GO" id="GO:1904680">
    <property type="term" value="F:peptide transmembrane transporter activity"/>
    <property type="evidence" value="ECO:0007669"/>
    <property type="project" value="TreeGrafter"/>
</dbReference>
<dbReference type="Pfam" id="PF00496">
    <property type="entry name" value="SBP_bac_5"/>
    <property type="match status" value="1"/>
</dbReference>
<comment type="similarity">
    <text evidence="1">Belongs to the bacterial solute-binding protein 5 family.</text>
</comment>
<dbReference type="CDD" id="cd08510">
    <property type="entry name" value="PBP2_Lactococcal_OppA_like"/>
    <property type="match status" value="1"/>
</dbReference>
<dbReference type="InterPro" id="IPR039424">
    <property type="entry name" value="SBP_5"/>
</dbReference>
<evidence type="ECO:0000256" key="1">
    <source>
        <dbReference type="ARBA" id="ARBA00005695"/>
    </source>
</evidence>
<keyword evidence="2" id="KW-0813">Transport</keyword>
<dbReference type="InterPro" id="IPR000914">
    <property type="entry name" value="SBP_5_dom"/>
</dbReference>
<feature type="region of interest" description="Disordered" evidence="4">
    <location>
        <begin position="25"/>
        <end position="58"/>
    </location>
</feature>
<sequence length="607" mass="67419">MKKNWLFLSILFAFMLVLAACSGGGNGSEKGTETGNTEKSGETEKAGESEETKDSLLPMEVTNEGDAIQGGTLRVGLVTSSPFQGIFNWELYEDAYDSEILAFASNVLFEQDGNFLVTDKGIAKLDVDADAKTATVTIQGDYKWSDGTPLTADDLIFPYELIGHPDYTGVRYDDDFKNIVGAEEYHSGKADTISGITKVDDKSIKIQLKKVSPAIYSIGDGLWAYAEPKHQLESIPVKDLLASDAVRKNPVTLGAFKIDKVVNGESVQFVANEHYFKGKPKVDKVVLEVVPPTSIGEALRTGKYDLATSYPTNQYDSIKDLQNLALLGRPELSYSYIGFKLGKYDTTNKVNVFDEKSKMNSIELRQAVAFAMDVEGVAEKFYQGLRERGNSLIPPVFTSFYDATLEGYNYDPEKAKELLDKAGFKDVDGDGIREDKDGKKFSIRLASMAGSETDEAIVEYFRQNWKEVGLDVQLTTGRLIEFNAFYDKVQADDPEIDMYQAAWGTGTNPSPKGLYGEGAEFNFSRYVSPELTKLLDAIDSEEAMDQDTRTKAFRAWQEYMSEKAMVVPTFFRTEVIPVNKRVKNYNVEYGNSTELQDIELTADAPIK</sequence>
<comment type="caution">
    <text evidence="7">The sequence shown here is derived from an EMBL/GenBank/DDBJ whole genome shotgun (WGS) entry which is preliminary data.</text>
</comment>
<dbReference type="PIRSF" id="PIRSF002741">
    <property type="entry name" value="MppA"/>
    <property type="match status" value="1"/>
</dbReference>
<dbReference type="GO" id="GO:0042597">
    <property type="term" value="C:periplasmic space"/>
    <property type="evidence" value="ECO:0007669"/>
    <property type="project" value="UniProtKB-ARBA"/>
</dbReference>
<dbReference type="PANTHER" id="PTHR30290:SF9">
    <property type="entry name" value="OLIGOPEPTIDE-BINDING PROTEIN APPA"/>
    <property type="match status" value="1"/>
</dbReference>
<feature type="chain" id="PRO_5039297141" evidence="5">
    <location>
        <begin position="20"/>
        <end position="607"/>
    </location>
</feature>
<reference evidence="7 8" key="1">
    <citation type="submission" date="2016-10" db="EMBL/GenBank/DDBJ databases">
        <authorList>
            <person name="Varghese N."/>
            <person name="Submissions S."/>
        </authorList>
    </citation>
    <scope>NUCLEOTIDE SEQUENCE [LARGE SCALE GENOMIC DNA]</scope>
    <source>
        <strain evidence="7 8">TC-13</strain>
    </source>
</reference>
<evidence type="ECO:0000256" key="5">
    <source>
        <dbReference type="SAM" id="SignalP"/>
    </source>
</evidence>
<evidence type="ECO:0000256" key="3">
    <source>
        <dbReference type="ARBA" id="ARBA00022729"/>
    </source>
</evidence>
<proteinExistence type="inferred from homology"/>
<keyword evidence="3 5" id="KW-0732">Signal</keyword>
<evidence type="ECO:0000256" key="2">
    <source>
        <dbReference type="ARBA" id="ARBA00022448"/>
    </source>
</evidence>
<dbReference type="Gene3D" id="3.10.105.10">
    <property type="entry name" value="Dipeptide-binding Protein, Domain 3"/>
    <property type="match status" value="1"/>
</dbReference>
<dbReference type="GO" id="GO:0043190">
    <property type="term" value="C:ATP-binding cassette (ABC) transporter complex"/>
    <property type="evidence" value="ECO:0007669"/>
    <property type="project" value="InterPro"/>
</dbReference>
<evidence type="ECO:0000313" key="8">
    <source>
        <dbReference type="Proteomes" id="UP000199410"/>
    </source>
</evidence>
<dbReference type="EMBL" id="FOEL01000003">
    <property type="protein sequence ID" value="SEQ11949.1"/>
    <property type="molecule type" value="Genomic_DNA"/>
</dbReference>
<dbReference type="RefSeq" id="WP_089985293.1">
    <property type="nucleotide sequence ID" value="NZ_BJOM01000002.1"/>
</dbReference>
<dbReference type="Proteomes" id="UP000199410">
    <property type="component" value="Unassembled WGS sequence"/>
</dbReference>
<gene>
    <name evidence="7" type="ORF">SAMN02787113_01144</name>
</gene>
<dbReference type="SUPFAM" id="SSF53850">
    <property type="entry name" value="Periplasmic binding protein-like II"/>
    <property type="match status" value="1"/>
</dbReference>
<feature type="compositionally biased region" description="Basic and acidic residues" evidence="4">
    <location>
        <begin position="39"/>
        <end position="54"/>
    </location>
</feature>
<dbReference type="PANTHER" id="PTHR30290">
    <property type="entry name" value="PERIPLASMIC BINDING COMPONENT OF ABC TRANSPORTER"/>
    <property type="match status" value="1"/>
</dbReference>
<evidence type="ECO:0000313" key="7">
    <source>
        <dbReference type="EMBL" id="SEQ11949.1"/>
    </source>
</evidence>
<organism evidence="7 8">
    <name type="scientific">Lysinibacillus fusiformis</name>
    <dbReference type="NCBI Taxonomy" id="28031"/>
    <lineage>
        <taxon>Bacteria</taxon>
        <taxon>Bacillati</taxon>
        <taxon>Bacillota</taxon>
        <taxon>Bacilli</taxon>
        <taxon>Bacillales</taxon>
        <taxon>Bacillaceae</taxon>
        <taxon>Lysinibacillus</taxon>
    </lineage>
</organism>
<dbReference type="GO" id="GO:0015833">
    <property type="term" value="P:peptide transport"/>
    <property type="evidence" value="ECO:0007669"/>
    <property type="project" value="TreeGrafter"/>
</dbReference>
<protein>
    <submittedName>
        <fullName evidence="7">Peptide/nickel transport system substrate-binding protein</fullName>
    </submittedName>
</protein>
<feature type="signal peptide" evidence="5">
    <location>
        <begin position="1"/>
        <end position="19"/>
    </location>
</feature>
<dbReference type="AlphaFoldDB" id="A0A1H9DEY8"/>
<evidence type="ECO:0000259" key="6">
    <source>
        <dbReference type="Pfam" id="PF00496"/>
    </source>
</evidence>
<accession>A0A1H9DEY8</accession>